<evidence type="ECO:0000313" key="3">
    <source>
        <dbReference type="Proteomes" id="UP000830167"/>
    </source>
</evidence>
<dbReference type="PROSITE" id="PS51136">
    <property type="entry name" value="WAC"/>
    <property type="match status" value="1"/>
</dbReference>
<feature type="domain" description="WAC" evidence="1">
    <location>
        <begin position="1"/>
        <end position="22"/>
    </location>
</feature>
<accession>A0ABY4CLH0</accession>
<dbReference type="Pfam" id="PF00467">
    <property type="entry name" value="KOW"/>
    <property type="match status" value="1"/>
</dbReference>
<organism evidence="2 3">
    <name type="scientific">Fodinisporobacter ferrooxydans</name>
    <dbReference type="NCBI Taxonomy" id="2901836"/>
    <lineage>
        <taxon>Bacteria</taxon>
        <taxon>Bacillati</taxon>
        <taxon>Bacillota</taxon>
        <taxon>Bacilli</taxon>
        <taxon>Bacillales</taxon>
        <taxon>Alicyclobacillaceae</taxon>
        <taxon>Fodinisporobacter</taxon>
    </lineage>
</organism>
<reference evidence="2" key="1">
    <citation type="submission" date="2021-12" db="EMBL/GenBank/DDBJ databases">
        <title>Alicyclobacillaceae gen. nov., sp. nov., isolated from chalcocite enrichment system.</title>
        <authorList>
            <person name="Jiang Z."/>
        </authorList>
    </citation>
    <scope>NUCLEOTIDE SEQUENCE</scope>
    <source>
        <strain evidence="2">MYW30-H2</strain>
    </source>
</reference>
<evidence type="ECO:0000313" key="2">
    <source>
        <dbReference type="EMBL" id="UOF91310.1"/>
    </source>
</evidence>
<dbReference type="InterPro" id="IPR013136">
    <property type="entry name" value="WSTF_Acf1_Cbp146"/>
</dbReference>
<name>A0ABY4CLH0_9BACL</name>
<keyword evidence="3" id="KW-1185">Reference proteome</keyword>
<dbReference type="SMART" id="SM00739">
    <property type="entry name" value="KOW"/>
    <property type="match status" value="1"/>
</dbReference>
<sequence>MKNRFFIGENVRVKNGSHAGQKGIVKNADYGFRFGWTYTVQLQNGEKKVFWESDLTMSL</sequence>
<dbReference type="RefSeq" id="WP_347437999.1">
    <property type="nucleotide sequence ID" value="NZ_CP089291.1"/>
</dbReference>
<dbReference type="Gene3D" id="2.30.30.30">
    <property type="match status" value="1"/>
</dbReference>
<proteinExistence type="predicted"/>
<evidence type="ECO:0000259" key="1">
    <source>
        <dbReference type="PROSITE" id="PS51136"/>
    </source>
</evidence>
<dbReference type="EMBL" id="CP089291">
    <property type="protein sequence ID" value="UOF91310.1"/>
    <property type="molecule type" value="Genomic_DNA"/>
</dbReference>
<dbReference type="InterPro" id="IPR014722">
    <property type="entry name" value="Rib_uL2_dom2"/>
</dbReference>
<protein>
    <submittedName>
        <fullName evidence="2">KOW motif-containing protein</fullName>
    </submittedName>
</protein>
<gene>
    <name evidence="2" type="ORF">LSG31_03365</name>
</gene>
<dbReference type="InterPro" id="IPR005824">
    <property type="entry name" value="KOW"/>
</dbReference>
<dbReference type="Proteomes" id="UP000830167">
    <property type="component" value="Chromosome"/>
</dbReference>